<dbReference type="InterPro" id="IPR011234">
    <property type="entry name" value="Fumarylacetoacetase-like_C"/>
</dbReference>
<comment type="similarity">
    <text evidence="1">Belongs to the FAH family.</text>
</comment>
<dbReference type="GO" id="GO:0046872">
    <property type="term" value="F:metal ion binding"/>
    <property type="evidence" value="ECO:0007669"/>
    <property type="project" value="UniProtKB-KW"/>
</dbReference>
<sequence length="334" mass="36413">MKLATFISRGEPRLGFSFGGFVVDLRSALEAALRARSIRGAASIAEQLSPPDMREFILLGEEGAAAARTALAHVEVEGIDGLIAAKAAVAFEEAEFLAPVHRPRNLFCVAVNGAALVELAPKLPDYPVYFLKPNSTLTGHRQPIELPPIGNTIPEAELAVIIGRKMSRVPAADVYDHVYGYSVMNEVTSPQIRQDDLLISRISGRNPATGELEFEDVPFTALARHKGLDSFAPMGPWLVTRDEIDDPHQLTISGELNGRSFCLDHTSRLRFKIPEVLERISHFSTLHPGDIVSMGTASPSQEWPMLEVDLFKEGGLVSVSIEKLGVLENPIAYI</sequence>
<evidence type="ECO:0000259" key="3">
    <source>
        <dbReference type="Pfam" id="PF01557"/>
    </source>
</evidence>
<evidence type="ECO:0000313" key="5">
    <source>
        <dbReference type="Proteomes" id="UP000433050"/>
    </source>
</evidence>
<dbReference type="PANTHER" id="PTHR42796:SF4">
    <property type="entry name" value="FUMARYLACETOACETATE HYDROLASE DOMAIN-CONTAINING PROTEIN 2A"/>
    <property type="match status" value="1"/>
</dbReference>
<protein>
    <recommendedName>
        <fullName evidence="3">Fumarylacetoacetase-like C-terminal domain-containing protein</fullName>
    </recommendedName>
</protein>
<dbReference type="Pfam" id="PF01557">
    <property type="entry name" value="FAA_hydrolase"/>
    <property type="match status" value="1"/>
</dbReference>
<evidence type="ECO:0000256" key="2">
    <source>
        <dbReference type="ARBA" id="ARBA00022723"/>
    </source>
</evidence>
<reference evidence="4 5" key="1">
    <citation type="submission" date="2019-12" db="EMBL/GenBank/DDBJ databases">
        <authorList>
            <person name="Reyes-Prieto M."/>
        </authorList>
    </citation>
    <scope>NUCLEOTIDE SEQUENCE [LARGE SCALE GENOMIC DNA]</scope>
    <source>
        <strain evidence="4">HF14-78462</strain>
    </source>
</reference>
<dbReference type="Proteomes" id="UP000433050">
    <property type="component" value="Unassembled WGS sequence"/>
</dbReference>
<feature type="domain" description="Fumarylacetoacetase-like C-terminal" evidence="3">
    <location>
        <begin position="107"/>
        <end position="331"/>
    </location>
</feature>
<dbReference type="InterPro" id="IPR051121">
    <property type="entry name" value="FAH"/>
</dbReference>
<organism evidence="4 5">
    <name type="scientific">Starkeya nomas</name>
    <dbReference type="NCBI Taxonomy" id="2666134"/>
    <lineage>
        <taxon>Bacteria</taxon>
        <taxon>Pseudomonadati</taxon>
        <taxon>Pseudomonadota</taxon>
        <taxon>Alphaproteobacteria</taxon>
        <taxon>Hyphomicrobiales</taxon>
        <taxon>Xanthobacteraceae</taxon>
        <taxon>Starkeya</taxon>
    </lineage>
</organism>
<dbReference type="AlphaFoldDB" id="A0A5S9PUZ8"/>
<dbReference type="SUPFAM" id="SSF56529">
    <property type="entry name" value="FAH"/>
    <property type="match status" value="1"/>
</dbReference>
<dbReference type="PANTHER" id="PTHR42796">
    <property type="entry name" value="FUMARYLACETOACETATE HYDROLASE DOMAIN-CONTAINING PROTEIN 2A-RELATED"/>
    <property type="match status" value="1"/>
</dbReference>
<evidence type="ECO:0000256" key="1">
    <source>
        <dbReference type="ARBA" id="ARBA00010211"/>
    </source>
</evidence>
<dbReference type="GO" id="GO:0044281">
    <property type="term" value="P:small molecule metabolic process"/>
    <property type="evidence" value="ECO:0007669"/>
    <property type="project" value="UniProtKB-ARBA"/>
</dbReference>
<dbReference type="EMBL" id="CACSAS010000001">
    <property type="protein sequence ID" value="CAA0108328.1"/>
    <property type="molecule type" value="Genomic_DNA"/>
</dbReference>
<name>A0A5S9PUZ8_9HYPH</name>
<accession>A0A5S9PUZ8</accession>
<keyword evidence="2" id="KW-0479">Metal-binding</keyword>
<proteinExistence type="inferred from homology"/>
<evidence type="ECO:0000313" key="4">
    <source>
        <dbReference type="EMBL" id="CAA0108328.1"/>
    </source>
</evidence>
<dbReference type="GO" id="GO:0003824">
    <property type="term" value="F:catalytic activity"/>
    <property type="evidence" value="ECO:0007669"/>
    <property type="project" value="InterPro"/>
</dbReference>
<gene>
    <name evidence="4" type="ORF">STARVERO_03595</name>
</gene>
<dbReference type="Gene3D" id="3.90.850.10">
    <property type="entry name" value="Fumarylacetoacetase-like, C-terminal domain"/>
    <property type="match status" value="1"/>
</dbReference>
<keyword evidence="5" id="KW-1185">Reference proteome</keyword>
<dbReference type="InterPro" id="IPR036663">
    <property type="entry name" value="Fumarylacetoacetase_C_sf"/>
</dbReference>
<dbReference type="RefSeq" id="WP_159600520.1">
    <property type="nucleotide sequence ID" value="NZ_CACSAS010000001.1"/>
</dbReference>